<reference evidence="1 2" key="1">
    <citation type="journal article" date="2023" name="Life. Sci Alliance">
        <title>Evolutionary insights into 3D genome organization and epigenetic landscape of Vigna mungo.</title>
        <authorList>
            <person name="Junaid A."/>
            <person name="Singh B."/>
            <person name="Bhatia S."/>
        </authorList>
    </citation>
    <scope>NUCLEOTIDE SEQUENCE [LARGE SCALE GENOMIC DNA]</scope>
    <source>
        <strain evidence="1">Urdbean</strain>
    </source>
</reference>
<evidence type="ECO:0000313" key="2">
    <source>
        <dbReference type="Proteomes" id="UP001374535"/>
    </source>
</evidence>
<organism evidence="1 2">
    <name type="scientific">Vigna mungo</name>
    <name type="common">Black gram</name>
    <name type="synonym">Phaseolus mungo</name>
    <dbReference type="NCBI Taxonomy" id="3915"/>
    <lineage>
        <taxon>Eukaryota</taxon>
        <taxon>Viridiplantae</taxon>
        <taxon>Streptophyta</taxon>
        <taxon>Embryophyta</taxon>
        <taxon>Tracheophyta</taxon>
        <taxon>Spermatophyta</taxon>
        <taxon>Magnoliopsida</taxon>
        <taxon>eudicotyledons</taxon>
        <taxon>Gunneridae</taxon>
        <taxon>Pentapetalae</taxon>
        <taxon>rosids</taxon>
        <taxon>fabids</taxon>
        <taxon>Fabales</taxon>
        <taxon>Fabaceae</taxon>
        <taxon>Papilionoideae</taxon>
        <taxon>50 kb inversion clade</taxon>
        <taxon>NPAAA clade</taxon>
        <taxon>indigoferoid/millettioid clade</taxon>
        <taxon>Phaseoleae</taxon>
        <taxon>Vigna</taxon>
    </lineage>
</organism>
<dbReference type="AlphaFoldDB" id="A0AAQ3MWW8"/>
<accession>A0AAQ3MWW8</accession>
<name>A0AAQ3MWW8_VIGMU</name>
<dbReference type="EMBL" id="CP144692">
    <property type="protein sequence ID" value="WVY98912.1"/>
    <property type="molecule type" value="Genomic_DNA"/>
</dbReference>
<protein>
    <submittedName>
        <fullName evidence="1">Uncharacterized protein</fullName>
    </submittedName>
</protein>
<sequence length="108" mass="12572">MFEWKIDLGAKELNWKDTIQLVLELYDNVKLNTKVLNELYVRWIDSRGEFCFGEKIVEFNEMDMCLGLGLNLLGDKIYLNELPGFSDGKKYFGSGKHDGNGFIQWKIL</sequence>
<evidence type="ECO:0000313" key="1">
    <source>
        <dbReference type="EMBL" id="WVY98912.1"/>
    </source>
</evidence>
<keyword evidence="2" id="KW-1185">Reference proteome</keyword>
<dbReference type="Proteomes" id="UP001374535">
    <property type="component" value="Chromosome 9"/>
</dbReference>
<proteinExistence type="predicted"/>
<gene>
    <name evidence="1" type="ORF">V8G54_031063</name>
</gene>